<dbReference type="PRINTS" id="PR00032">
    <property type="entry name" value="HTHARAC"/>
</dbReference>
<evidence type="ECO:0000256" key="1">
    <source>
        <dbReference type="ARBA" id="ARBA00004496"/>
    </source>
</evidence>
<dbReference type="PANTHER" id="PTHR42713">
    <property type="entry name" value="HISTIDINE KINASE-RELATED"/>
    <property type="match status" value="1"/>
</dbReference>
<dbReference type="SMART" id="SM00342">
    <property type="entry name" value="HTH_ARAC"/>
    <property type="match status" value="1"/>
</dbReference>
<evidence type="ECO:0000259" key="13">
    <source>
        <dbReference type="PROSITE" id="PS50110"/>
    </source>
</evidence>
<evidence type="ECO:0000259" key="12">
    <source>
        <dbReference type="PROSITE" id="PS01124"/>
    </source>
</evidence>
<evidence type="ECO:0000256" key="8">
    <source>
        <dbReference type="ARBA" id="ARBA00023163"/>
    </source>
</evidence>
<evidence type="ECO:0000256" key="10">
    <source>
        <dbReference type="PROSITE-ProRule" id="PRU00169"/>
    </source>
</evidence>
<feature type="domain" description="HTH araC/xylS-type" evidence="12">
    <location>
        <begin position="410"/>
        <end position="508"/>
    </location>
</feature>
<dbReference type="InterPro" id="IPR051552">
    <property type="entry name" value="HptR"/>
</dbReference>
<sequence length="510" mass="59387">MKIVIVEDEMRIKEGLSNLIKKLYPDCEVAAMADNGKEGLECIRRIKPDLVFTDIRMPVMDGLEMLEKMEEEGIQAKTVILSAYTEFKYAQQAMRLGVMDYLIKPIVVGEFMKIMKRMEEEIEERQKEAPGEIGSLAYLLSAFLYGTMEYDAEKERYLSNKFGITKEKPLLVLNCYLGKNYEERVKGARKELRFLLSERMELEYEILEVEKEKSLVVILYQYEDEAGLERRFQNRILLDEREKSRYILSYGLIRAENAGALREAYHTLLQYMDWNIVLGDRVLISWPKVLKIQTVFCVYPVELEGAMKAAVCASDYDRMEKGLEQFFEYFRSGKVYAPKEVKECFVRFLWNVISVVKEIRGDVLKEINQQKLLEEIMDARSIEELEGVSRKLLKMMQKENGEQELSLSVMRAKNVALEFYHTGITLEEIAKKLNLTAEYLGTQFRRETGVNFSIFIRDLRIAKAKELLIGSNMKQYEIAEQVGYSDSKYFGRVFKETVGLSPAEFRKANK</sequence>
<comment type="subcellular location">
    <subcellularLocation>
        <location evidence="1">Cytoplasm</location>
    </subcellularLocation>
</comment>
<protein>
    <recommendedName>
        <fullName evidence="2">Stage 0 sporulation protein A homolog</fullName>
    </recommendedName>
</protein>
<dbReference type="Pfam" id="PF12833">
    <property type="entry name" value="HTH_18"/>
    <property type="match status" value="1"/>
</dbReference>
<accession>A0ABT2RNH8</accession>
<evidence type="ECO:0000256" key="5">
    <source>
        <dbReference type="ARBA" id="ARBA00023012"/>
    </source>
</evidence>
<comment type="caution">
    <text evidence="14">The sequence shown here is derived from an EMBL/GenBank/DDBJ whole genome shotgun (WGS) entry which is preliminary data.</text>
</comment>
<evidence type="ECO:0000256" key="11">
    <source>
        <dbReference type="SAM" id="Coils"/>
    </source>
</evidence>
<dbReference type="Gene3D" id="1.10.10.60">
    <property type="entry name" value="Homeodomain-like"/>
    <property type="match status" value="2"/>
</dbReference>
<evidence type="ECO:0000313" key="14">
    <source>
        <dbReference type="EMBL" id="MCU6686981.1"/>
    </source>
</evidence>
<dbReference type="InterPro" id="IPR001789">
    <property type="entry name" value="Sig_transdc_resp-reg_receiver"/>
</dbReference>
<keyword evidence="11" id="KW-0175">Coiled coil</keyword>
<comment type="function">
    <text evidence="9">May play the central regulatory role in sporulation. It may be an element of the effector pathway responsible for the activation of sporulation genes in response to nutritional stress. Spo0A may act in concert with spo0H (a sigma factor) to control the expression of some genes that are critical to the sporulation process.</text>
</comment>
<dbReference type="PROSITE" id="PS50110">
    <property type="entry name" value="RESPONSE_REGULATORY"/>
    <property type="match status" value="1"/>
</dbReference>
<keyword evidence="7" id="KW-0238">DNA-binding</keyword>
<evidence type="ECO:0000256" key="9">
    <source>
        <dbReference type="ARBA" id="ARBA00024867"/>
    </source>
</evidence>
<evidence type="ECO:0000256" key="2">
    <source>
        <dbReference type="ARBA" id="ARBA00018672"/>
    </source>
</evidence>
<dbReference type="Gene3D" id="3.40.50.2300">
    <property type="match status" value="1"/>
</dbReference>
<evidence type="ECO:0000313" key="15">
    <source>
        <dbReference type="Proteomes" id="UP001652431"/>
    </source>
</evidence>
<evidence type="ECO:0000256" key="3">
    <source>
        <dbReference type="ARBA" id="ARBA00022490"/>
    </source>
</evidence>
<keyword evidence="3" id="KW-0963">Cytoplasm</keyword>
<dbReference type="PROSITE" id="PS01124">
    <property type="entry name" value="HTH_ARAC_FAMILY_2"/>
    <property type="match status" value="1"/>
</dbReference>
<reference evidence="14 15" key="1">
    <citation type="journal article" date="2021" name="ISME Commun">
        <title>Automated analysis of genomic sequences facilitates high-throughput and comprehensive description of bacteria.</title>
        <authorList>
            <person name="Hitch T.C.A."/>
        </authorList>
    </citation>
    <scope>NUCLEOTIDE SEQUENCE [LARGE SCALE GENOMIC DNA]</scope>
    <source>
        <strain evidence="14 15">Sanger_03</strain>
    </source>
</reference>
<dbReference type="SMART" id="SM00448">
    <property type="entry name" value="REC"/>
    <property type="match status" value="1"/>
</dbReference>
<keyword evidence="8" id="KW-0804">Transcription</keyword>
<dbReference type="InterPro" id="IPR018060">
    <property type="entry name" value="HTH_AraC"/>
</dbReference>
<name>A0ABT2RNH8_9FIRM</name>
<dbReference type="InterPro" id="IPR020449">
    <property type="entry name" value="Tscrpt_reg_AraC-type_HTH"/>
</dbReference>
<dbReference type="Proteomes" id="UP001652431">
    <property type="component" value="Unassembled WGS sequence"/>
</dbReference>
<dbReference type="InterPro" id="IPR009057">
    <property type="entry name" value="Homeodomain-like_sf"/>
</dbReference>
<keyword evidence="4 10" id="KW-0597">Phosphoprotein</keyword>
<dbReference type="Pfam" id="PF00072">
    <property type="entry name" value="Response_reg"/>
    <property type="match status" value="1"/>
</dbReference>
<dbReference type="InterPro" id="IPR011006">
    <property type="entry name" value="CheY-like_superfamily"/>
</dbReference>
<feature type="domain" description="Response regulatory" evidence="13">
    <location>
        <begin position="2"/>
        <end position="119"/>
    </location>
</feature>
<dbReference type="PANTHER" id="PTHR42713:SF3">
    <property type="entry name" value="TRANSCRIPTIONAL REGULATORY PROTEIN HPTR"/>
    <property type="match status" value="1"/>
</dbReference>
<dbReference type="CDD" id="cd17536">
    <property type="entry name" value="REC_YesN-like"/>
    <property type="match status" value="1"/>
</dbReference>
<keyword evidence="15" id="KW-1185">Reference proteome</keyword>
<keyword evidence="5" id="KW-0902">Two-component regulatory system</keyword>
<evidence type="ECO:0000256" key="7">
    <source>
        <dbReference type="ARBA" id="ARBA00023125"/>
    </source>
</evidence>
<feature type="coiled-coil region" evidence="11">
    <location>
        <begin position="178"/>
        <end position="212"/>
    </location>
</feature>
<organism evidence="14 15">
    <name type="scientific">Dorea acetigenes</name>
    <dbReference type="NCBI Taxonomy" id="2981787"/>
    <lineage>
        <taxon>Bacteria</taxon>
        <taxon>Bacillati</taxon>
        <taxon>Bacillota</taxon>
        <taxon>Clostridia</taxon>
        <taxon>Lachnospirales</taxon>
        <taxon>Lachnospiraceae</taxon>
        <taxon>Dorea</taxon>
    </lineage>
</organism>
<keyword evidence="6" id="KW-0805">Transcription regulation</keyword>
<dbReference type="RefSeq" id="WP_158370452.1">
    <property type="nucleotide sequence ID" value="NZ_JAOQJU010000012.1"/>
</dbReference>
<proteinExistence type="predicted"/>
<dbReference type="SUPFAM" id="SSF52172">
    <property type="entry name" value="CheY-like"/>
    <property type="match status" value="1"/>
</dbReference>
<dbReference type="EMBL" id="JAOQJU010000012">
    <property type="protein sequence ID" value="MCU6686981.1"/>
    <property type="molecule type" value="Genomic_DNA"/>
</dbReference>
<feature type="modified residue" description="4-aspartylphosphate" evidence="10">
    <location>
        <position position="54"/>
    </location>
</feature>
<gene>
    <name evidence="14" type="ORF">OCV99_10545</name>
</gene>
<evidence type="ECO:0000256" key="6">
    <source>
        <dbReference type="ARBA" id="ARBA00023015"/>
    </source>
</evidence>
<dbReference type="SUPFAM" id="SSF46689">
    <property type="entry name" value="Homeodomain-like"/>
    <property type="match status" value="1"/>
</dbReference>
<evidence type="ECO:0000256" key="4">
    <source>
        <dbReference type="ARBA" id="ARBA00022553"/>
    </source>
</evidence>